<dbReference type="AlphaFoldDB" id="A0A2P2P004"/>
<organism evidence="1">
    <name type="scientific">Rhizophora mucronata</name>
    <name type="common">Asiatic mangrove</name>
    <dbReference type="NCBI Taxonomy" id="61149"/>
    <lineage>
        <taxon>Eukaryota</taxon>
        <taxon>Viridiplantae</taxon>
        <taxon>Streptophyta</taxon>
        <taxon>Embryophyta</taxon>
        <taxon>Tracheophyta</taxon>
        <taxon>Spermatophyta</taxon>
        <taxon>Magnoliopsida</taxon>
        <taxon>eudicotyledons</taxon>
        <taxon>Gunneridae</taxon>
        <taxon>Pentapetalae</taxon>
        <taxon>rosids</taxon>
        <taxon>fabids</taxon>
        <taxon>Malpighiales</taxon>
        <taxon>Rhizophoraceae</taxon>
        <taxon>Rhizophora</taxon>
    </lineage>
</organism>
<protein>
    <submittedName>
        <fullName evidence="1">Uncharacterized protein</fullName>
    </submittedName>
</protein>
<evidence type="ECO:0000313" key="1">
    <source>
        <dbReference type="EMBL" id="MBX48070.1"/>
    </source>
</evidence>
<name>A0A2P2P004_RHIMU</name>
<dbReference type="EMBL" id="GGEC01067586">
    <property type="protein sequence ID" value="MBX48070.1"/>
    <property type="molecule type" value="Transcribed_RNA"/>
</dbReference>
<accession>A0A2P2P004</accession>
<sequence>MEKPTLKTSETHWGFHLQFISPFSFSTTKQNKKEREGNSNRVAR</sequence>
<proteinExistence type="predicted"/>
<reference evidence="1" key="1">
    <citation type="submission" date="2018-02" db="EMBL/GenBank/DDBJ databases">
        <title>Rhizophora mucronata_Transcriptome.</title>
        <authorList>
            <person name="Meera S.P."/>
            <person name="Sreeshan A."/>
            <person name="Augustine A."/>
        </authorList>
    </citation>
    <scope>NUCLEOTIDE SEQUENCE</scope>
    <source>
        <tissue evidence="1">Leaf</tissue>
    </source>
</reference>